<keyword evidence="6" id="KW-0732">Signal</keyword>
<dbReference type="Pfam" id="PF00135">
    <property type="entry name" value="COesterase"/>
    <property type="match status" value="1"/>
</dbReference>
<reference evidence="9" key="1">
    <citation type="submission" date="2012-09" db="EMBL/GenBank/DDBJ databases">
        <authorList>
            <person name="Gu S.-H."/>
            <person name="Zhou J.-J."/>
            <person name="Guo Y.-Y."/>
            <person name="Zhang Y.-J."/>
        </authorList>
    </citation>
    <scope>NUCLEOTIDE SEQUENCE</scope>
</reference>
<accession>U5KK05</accession>
<dbReference type="ESTHER" id="agrip-u5kk05">
    <property type="family name" value="Carb_B_Arthropoda"/>
</dbReference>
<evidence type="ECO:0000313" key="9">
    <source>
        <dbReference type="EMBL" id="AGS49146.1"/>
    </source>
</evidence>
<evidence type="ECO:0000259" key="8">
    <source>
        <dbReference type="Pfam" id="PF00135"/>
    </source>
</evidence>
<feature type="transmembrane region" description="Helical" evidence="7">
    <location>
        <begin position="565"/>
        <end position="587"/>
    </location>
</feature>
<dbReference type="InterPro" id="IPR002018">
    <property type="entry name" value="CarbesteraseB"/>
</dbReference>
<keyword evidence="7" id="KW-1133">Transmembrane helix</keyword>
<evidence type="ECO:0000256" key="5">
    <source>
        <dbReference type="ARBA" id="ARBA00023180"/>
    </source>
</evidence>
<feature type="signal peptide" evidence="6">
    <location>
        <begin position="1"/>
        <end position="17"/>
    </location>
</feature>
<dbReference type="PANTHER" id="PTHR43142">
    <property type="entry name" value="CARBOXYLIC ESTER HYDROLASE"/>
    <property type="match status" value="1"/>
</dbReference>
<feature type="chain" id="PRO_5005147805" description="Carboxylic ester hydrolase" evidence="6">
    <location>
        <begin position="18"/>
        <end position="595"/>
    </location>
</feature>
<evidence type="ECO:0000256" key="1">
    <source>
        <dbReference type="ARBA" id="ARBA00005964"/>
    </source>
</evidence>
<dbReference type="SUPFAM" id="SSF53474">
    <property type="entry name" value="alpha/beta-Hydrolases"/>
    <property type="match status" value="1"/>
</dbReference>
<evidence type="ECO:0000256" key="6">
    <source>
        <dbReference type="RuleBase" id="RU361235"/>
    </source>
</evidence>
<protein>
    <recommendedName>
        <fullName evidence="6">Carboxylic ester hydrolase</fullName>
        <ecNumber evidence="6">3.1.1.-</ecNumber>
    </recommendedName>
</protein>
<feature type="non-terminal residue" evidence="9">
    <location>
        <position position="595"/>
    </location>
</feature>
<keyword evidence="2" id="KW-0719">Serine esterase</keyword>
<reference evidence="9" key="2">
    <citation type="journal article" date="2013" name="BMC Genomics">
        <title>Identification of genes expressed in the sex pheromone gland of the black cutworm Agrotis ipsilon with putative roles in sex pheromone biosynthesis and transport.</title>
        <authorList>
            <person name="Gu S.H."/>
            <person name="Wu K.M."/>
            <person name="Guo Y.Y."/>
            <person name="Pickett J.A."/>
            <person name="Field L.M."/>
            <person name="Zhou J.J."/>
            <person name="Zhang Y.J."/>
        </authorList>
    </citation>
    <scope>NUCLEOTIDE SEQUENCE</scope>
</reference>
<keyword evidence="4" id="KW-1015">Disulfide bond</keyword>
<comment type="similarity">
    <text evidence="1 6">Belongs to the type-B carboxylesterase/lipase family.</text>
</comment>
<keyword evidence="5" id="KW-0325">Glycoprotein</keyword>
<organism evidence="9">
    <name type="scientific">Agrotis ipsilon</name>
    <name type="common">Black cutworm moth</name>
    <dbReference type="NCBI Taxonomy" id="56364"/>
    <lineage>
        <taxon>Eukaryota</taxon>
        <taxon>Metazoa</taxon>
        <taxon>Ecdysozoa</taxon>
        <taxon>Arthropoda</taxon>
        <taxon>Hexapoda</taxon>
        <taxon>Insecta</taxon>
        <taxon>Pterygota</taxon>
        <taxon>Neoptera</taxon>
        <taxon>Endopterygota</taxon>
        <taxon>Lepidoptera</taxon>
        <taxon>Glossata</taxon>
        <taxon>Ditrysia</taxon>
        <taxon>Noctuoidea</taxon>
        <taxon>Noctuidae</taxon>
        <taxon>Noctuinae</taxon>
        <taxon>Noctuini</taxon>
        <taxon>Agrotis</taxon>
    </lineage>
</organism>
<dbReference type="AlphaFoldDB" id="U5KK05"/>
<keyword evidence="7" id="KW-0472">Membrane</keyword>
<evidence type="ECO:0000256" key="3">
    <source>
        <dbReference type="ARBA" id="ARBA00022801"/>
    </source>
</evidence>
<proteinExistence type="evidence at transcript level"/>
<dbReference type="InterPro" id="IPR019826">
    <property type="entry name" value="Carboxylesterase_B_AS"/>
</dbReference>
<evidence type="ECO:0000256" key="2">
    <source>
        <dbReference type="ARBA" id="ARBA00022487"/>
    </source>
</evidence>
<dbReference type="GO" id="GO:0052689">
    <property type="term" value="F:carboxylic ester hydrolase activity"/>
    <property type="evidence" value="ECO:0007669"/>
    <property type="project" value="UniProtKB-KW"/>
</dbReference>
<dbReference type="EC" id="3.1.1.-" evidence="6"/>
<evidence type="ECO:0000256" key="7">
    <source>
        <dbReference type="SAM" id="Phobius"/>
    </source>
</evidence>
<evidence type="ECO:0000256" key="4">
    <source>
        <dbReference type="ARBA" id="ARBA00023157"/>
    </source>
</evidence>
<feature type="domain" description="Carboxylesterase type B" evidence="8">
    <location>
        <begin position="21"/>
        <end position="527"/>
    </location>
</feature>
<dbReference type="PANTHER" id="PTHR43142:SF1">
    <property type="entry name" value="CARBOXYLIC ESTER HYDROLASE"/>
    <property type="match status" value="1"/>
</dbReference>
<dbReference type="PROSITE" id="PS00122">
    <property type="entry name" value="CARBOXYLESTERASE_B_1"/>
    <property type="match status" value="1"/>
</dbReference>
<dbReference type="CDD" id="cd00312">
    <property type="entry name" value="Esterase_lipase"/>
    <property type="match status" value="1"/>
</dbReference>
<name>U5KK05_AGRIP</name>
<keyword evidence="3 6" id="KW-0378">Hydrolase</keyword>
<dbReference type="EMBL" id="JX866742">
    <property type="protein sequence ID" value="AGS49146.1"/>
    <property type="molecule type" value="mRNA"/>
</dbReference>
<dbReference type="Gene3D" id="3.40.50.1820">
    <property type="entry name" value="alpha/beta hydrolase"/>
    <property type="match status" value="1"/>
</dbReference>
<gene>
    <name evidence="9" type="primary">CXE13</name>
</gene>
<dbReference type="InterPro" id="IPR029058">
    <property type="entry name" value="AB_hydrolase_fold"/>
</dbReference>
<sequence>MSLRLFLFLTFAGLVVAQAPNPTIRVAHGVLQGAWKVSTKGRSFASFEGVPYARPPIGKLRFREPQQLKPWLGVWDATRPLPACLQYDPFIKKITGSENCLYVNIYTPKMSPGANLPVMVFIHGGAFMYGEGAVYDASNLMDVDMVVVTLNYRLGPLGFLSTGDEVAPGNAGLKDQAFALQWIRNNILMFGGNPDSITLTGCSAGGASVHYHYLSPLSRGAFARGIAFSGSALTEWTHSIKPAEKAKALAVIVGCPTNNNKEMVDCLKYRPAETVVNAQIEMFEWKVHMFTPFTPVVEAPGVREPFLQQYPYHATRAGAMMNLPFITSVTSEEGLYPAAAYQESPDLLTELEAHWNELAANIFEYNDTLPLNLRNDVAMKIKQHYLGGKPVSQETFPQLVQALGDRLFVVDVGKTAQIHAAKSGQPTYVYRYAFRGTTSLSNLMAHNDANYGVSHADDVLRIFNYPGVTTRDPQDVAMVDQLINMVYTFSTTGIPKLSNNGPTWEPVKPGSPELNYLDILSPTKMEMKSTNDFGQRAFWDSLGLTKMRTTASILRMNFEFSKSCLLYFILKILFFLFLFVLSSHCLCEQKNKDLI</sequence>
<keyword evidence="7" id="KW-0812">Transmembrane</keyword>